<protein>
    <submittedName>
        <fullName evidence="2">Uncharacterized protein</fullName>
    </submittedName>
</protein>
<feature type="transmembrane region" description="Helical" evidence="1">
    <location>
        <begin position="47"/>
        <end position="66"/>
    </location>
</feature>
<gene>
    <name evidence="2" type="ORF">LMTR13_07800</name>
</gene>
<evidence type="ECO:0000313" key="2">
    <source>
        <dbReference type="EMBL" id="ANW00103.1"/>
    </source>
</evidence>
<organism evidence="2 3">
    <name type="scientific">Bradyrhizobium icense</name>
    <dbReference type="NCBI Taxonomy" id="1274631"/>
    <lineage>
        <taxon>Bacteria</taxon>
        <taxon>Pseudomonadati</taxon>
        <taxon>Pseudomonadota</taxon>
        <taxon>Alphaproteobacteria</taxon>
        <taxon>Hyphomicrobiales</taxon>
        <taxon>Nitrobacteraceae</taxon>
        <taxon>Bradyrhizobium</taxon>
    </lineage>
</organism>
<keyword evidence="1" id="KW-0472">Membrane</keyword>
<feature type="transmembrane region" description="Helical" evidence="1">
    <location>
        <begin position="7"/>
        <end position="27"/>
    </location>
</feature>
<keyword evidence="3" id="KW-1185">Reference proteome</keyword>
<sequence length="71" mass="7867">MFFGSWAIHYFALLFVVFGVGILNAGLHKHVLGTPKDADFSDPELPYQVTVTVLVIALSVMALRYWPASDI</sequence>
<dbReference type="Proteomes" id="UP000092839">
    <property type="component" value="Chromosome"/>
</dbReference>
<reference evidence="2 3" key="1">
    <citation type="submission" date="2016-07" db="EMBL/GenBank/DDBJ databases">
        <title>Complete genome sequence of Bradyrhizobium icense LMTR 13T, a potential inoculant strain isolated from lima bean (Phaseolus lunatus) in Peru.</title>
        <authorList>
            <person name="Ormeno-Orrillo E."/>
            <person name="Duran D."/>
            <person name="Rogel M.A."/>
            <person name="Rey L."/>
            <person name="Imperial J."/>
            <person name="Ruiz-Argueso T."/>
            <person name="Martinez-Romero E."/>
        </authorList>
    </citation>
    <scope>NUCLEOTIDE SEQUENCE [LARGE SCALE GENOMIC DNA]</scope>
    <source>
        <strain evidence="2 3">LMTR 13</strain>
    </source>
</reference>
<dbReference type="KEGG" id="bic:LMTR13_07800"/>
<accession>A0A1B1UBI3</accession>
<dbReference type="AlphaFoldDB" id="A0A1B1UBI3"/>
<dbReference type="EMBL" id="CP016428">
    <property type="protein sequence ID" value="ANW00103.1"/>
    <property type="molecule type" value="Genomic_DNA"/>
</dbReference>
<name>A0A1B1UBI3_9BRAD</name>
<evidence type="ECO:0000313" key="3">
    <source>
        <dbReference type="Proteomes" id="UP000092839"/>
    </source>
</evidence>
<evidence type="ECO:0000256" key="1">
    <source>
        <dbReference type="SAM" id="Phobius"/>
    </source>
</evidence>
<proteinExistence type="predicted"/>
<keyword evidence="1" id="KW-1133">Transmembrane helix</keyword>
<keyword evidence="1" id="KW-0812">Transmembrane</keyword>